<feature type="region of interest" description="Disordered" evidence="4">
    <location>
        <begin position="192"/>
        <end position="258"/>
    </location>
</feature>
<dbReference type="Gene3D" id="3.40.50.360">
    <property type="match status" value="1"/>
</dbReference>
<dbReference type="InterPro" id="IPR051814">
    <property type="entry name" value="NAD(P)H-dep_FMN_reductase"/>
</dbReference>
<accession>A0ABT0QZP6</accession>
<keyword evidence="3" id="KW-0560">Oxidoreductase</keyword>
<dbReference type="PANTHER" id="PTHR43408">
    <property type="entry name" value="FMN REDUCTASE (NADPH)"/>
    <property type="match status" value="1"/>
</dbReference>
<reference evidence="6" key="1">
    <citation type="submission" date="2022-02" db="EMBL/GenBank/DDBJ databases">
        <authorList>
            <person name="Lee M."/>
            <person name="Kim S.-J."/>
            <person name="Jung M.-Y."/>
        </authorList>
    </citation>
    <scope>NUCLEOTIDE SEQUENCE</scope>
    <source>
        <strain evidence="6">JHP9</strain>
    </source>
</reference>
<dbReference type="SUPFAM" id="SSF52218">
    <property type="entry name" value="Flavoproteins"/>
    <property type="match status" value="1"/>
</dbReference>
<dbReference type="PANTHER" id="PTHR43408:SF2">
    <property type="entry name" value="FMN REDUCTASE (NADPH)"/>
    <property type="match status" value="1"/>
</dbReference>
<dbReference type="NCBIfam" id="TIGR04037">
    <property type="entry name" value="LLM_duo_CE1759"/>
    <property type="match status" value="1"/>
</dbReference>
<dbReference type="InterPro" id="IPR029039">
    <property type="entry name" value="Flavoprotein-like_sf"/>
</dbReference>
<name>A0ABT0QZP6_9MICO</name>
<dbReference type="EMBL" id="JAKNCJ010000002">
    <property type="protein sequence ID" value="MCL6423134.1"/>
    <property type="molecule type" value="Genomic_DNA"/>
</dbReference>
<evidence type="ECO:0000259" key="5">
    <source>
        <dbReference type="Pfam" id="PF03358"/>
    </source>
</evidence>
<keyword evidence="2" id="KW-0288">FMN</keyword>
<dbReference type="Proteomes" id="UP001203761">
    <property type="component" value="Unassembled WGS sequence"/>
</dbReference>
<protein>
    <submittedName>
        <fullName evidence="6">NAD(P)H-dependent oxidoreductase</fullName>
    </submittedName>
</protein>
<evidence type="ECO:0000313" key="7">
    <source>
        <dbReference type="Proteomes" id="UP001203761"/>
    </source>
</evidence>
<keyword evidence="1" id="KW-0285">Flavoprotein</keyword>
<evidence type="ECO:0000313" key="6">
    <source>
        <dbReference type="EMBL" id="MCL6423134.1"/>
    </source>
</evidence>
<comment type="caution">
    <text evidence="6">The sequence shown here is derived from an EMBL/GenBank/DDBJ whole genome shotgun (WGS) entry which is preliminary data.</text>
</comment>
<sequence length="258" mass="26770">MSAPIRLLVLSAGLSTPSSTRMLADVLSRASADALESRGAQVEVRTVELRELAHDITDMMLTRFPSQRLADVISALTQADAVIAVTPIFNVGPSGLAKSFLDAVDRELWTGKPVLLGATAGTSRHSLAIDYAIRPTFGYLRSEVVPTAVFASSADFGATSPDEADEQPLAVRARRAGAELATMLLAGVGEAAESAIEHEDQGQAAGQGQGRQAPQAGQAGQDQAITGPAADGGDARTGSSLDPEFSDFVPMDRLLGGK</sequence>
<dbReference type="InterPro" id="IPR023932">
    <property type="entry name" value="CE1759_FMN_reduct"/>
</dbReference>
<evidence type="ECO:0000256" key="4">
    <source>
        <dbReference type="SAM" id="MobiDB-lite"/>
    </source>
</evidence>
<evidence type="ECO:0000256" key="1">
    <source>
        <dbReference type="ARBA" id="ARBA00022630"/>
    </source>
</evidence>
<keyword evidence="7" id="KW-1185">Reference proteome</keyword>
<gene>
    <name evidence="6" type="ORF">Bequi_07005</name>
</gene>
<feature type="domain" description="NADPH-dependent FMN reductase-like" evidence="5">
    <location>
        <begin position="6"/>
        <end position="154"/>
    </location>
</feature>
<dbReference type="InterPro" id="IPR005025">
    <property type="entry name" value="FMN_Rdtase-like_dom"/>
</dbReference>
<dbReference type="RefSeq" id="WP_249737226.1">
    <property type="nucleotide sequence ID" value="NZ_JAKNCJ010000002.1"/>
</dbReference>
<organism evidence="6 7">
    <name type="scientific">Brachybacterium equifaecis</name>
    <dbReference type="NCBI Taxonomy" id="2910770"/>
    <lineage>
        <taxon>Bacteria</taxon>
        <taxon>Bacillati</taxon>
        <taxon>Actinomycetota</taxon>
        <taxon>Actinomycetes</taxon>
        <taxon>Micrococcales</taxon>
        <taxon>Dermabacteraceae</taxon>
        <taxon>Brachybacterium</taxon>
    </lineage>
</organism>
<dbReference type="Pfam" id="PF03358">
    <property type="entry name" value="FMN_red"/>
    <property type="match status" value="1"/>
</dbReference>
<evidence type="ECO:0000256" key="2">
    <source>
        <dbReference type="ARBA" id="ARBA00022643"/>
    </source>
</evidence>
<evidence type="ECO:0000256" key="3">
    <source>
        <dbReference type="ARBA" id="ARBA00023002"/>
    </source>
</evidence>
<feature type="compositionally biased region" description="Low complexity" evidence="4">
    <location>
        <begin position="202"/>
        <end position="224"/>
    </location>
</feature>
<proteinExistence type="predicted"/>